<dbReference type="PANTHER" id="PTHR47447">
    <property type="entry name" value="OS03G0856100 PROTEIN"/>
    <property type="match status" value="1"/>
</dbReference>
<protein>
    <recommendedName>
        <fullName evidence="5">Pentacotripeptide-repeat region of PRORP domain-containing protein</fullName>
    </recommendedName>
</protein>
<dbReference type="PROSITE" id="PS51375">
    <property type="entry name" value="PPR"/>
    <property type="match status" value="1"/>
</dbReference>
<evidence type="ECO:0000256" key="1">
    <source>
        <dbReference type="ARBA" id="ARBA00022737"/>
    </source>
</evidence>
<dbReference type="AlphaFoldDB" id="A0A0G4ET48"/>
<feature type="repeat" description="PPR" evidence="2">
    <location>
        <begin position="316"/>
        <end position="350"/>
    </location>
</feature>
<dbReference type="PANTHER" id="PTHR47447:SF17">
    <property type="entry name" value="OS12G0638900 PROTEIN"/>
    <property type="match status" value="1"/>
</dbReference>
<keyword evidence="4" id="KW-1185">Reference proteome</keyword>
<gene>
    <name evidence="3" type="ORF">Vbra_8110</name>
</gene>
<evidence type="ECO:0000313" key="4">
    <source>
        <dbReference type="Proteomes" id="UP000041254"/>
    </source>
</evidence>
<evidence type="ECO:0000313" key="3">
    <source>
        <dbReference type="EMBL" id="CEM01008.1"/>
    </source>
</evidence>
<dbReference type="STRING" id="1169540.A0A0G4ET48"/>
<dbReference type="OrthoDB" id="185373at2759"/>
<dbReference type="Gene3D" id="1.25.40.10">
    <property type="entry name" value="Tetratricopeptide repeat domain"/>
    <property type="match status" value="1"/>
</dbReference>
<evidence type="ECO:0008006" key="5">
    <source>
        <dbReference type="Google" id="ProtNLM"/>
    </source>
</evidence>
<sequence length="425" mass="47135">MRQQLHPPRKMEAKHLVVKTRHLACALPDAYAHSDFPSFKEHFCELIAEGPRVLKSSEAIWICKLKEGHTGPVRGSARLELQRVGDEHEEERTVDDFMTSCNEYLVGEDGHLIDHRSPSGIEEGVVRVESSSAFSSAQPVGWQQVRMINDKPVESIVRKRSKALGIFPTLFKSGIAGDISYKPDDALLRPLMTKFIDTTSISSTASTAAMEAKHLVVKTRHLACALPDAYAYSDFPSFKEHFCELIAEGPRVLKDLMKHSFLEQPLVASAQASRPEGGHEKGEVYATLVIALAKGAQVDLAMEVYEVVKREGFQFSTVTFNTLLDACTRNQDARRFSTVVQAMVAAKVQPDQTTYHLLIQAYSETGKLEGQSVRAVERHEGHRASWAAAGAGHFSTTTHLQHTDLVTFCKSFLEIGARRTLGLLH</sequence>
<dbReference type="Pfam" id="PF13812">
    <property type="entry name" value="PPR_3"/>
    <property type="match status" value="1"/>
</dbReference>
<keyword evidence="1" id="KW-0677">Repeat</keyword>
<dbReference type="InterPro" id="IPR002885">
    <property type="entry name" value="PPR_rpt"/>
</dbReference>
<dbReference type="VEuPathDB" id="CryptoDB:Vbra_8110"/>
<reference evidence="3 4" key="1">
    <citation type="submission" date="2014-11" db="EMBL/GenBank/DDBJ databases">
        <authorList>
            <person name="Zhu J."/>
            <person name="Qi W."/>
            <person name="Song R."/>
        </authorList>
    </citation>
    <scope>NUCLEOTIDE SEQUENCE [LARGE SCALE GENOMIC DNA]</scope>
</reference>
<dbReference type="Proteomes" id="UP000041254">
    <property type="component" value="Unassembled WGS sequence"/>
</dbReference>
<evidence type="ECO:0000256" key="2">
    <source>
        <dbReference type="PROSITE-ProRule" id="PRU00708"/>
    </source>
</evidence>
<dbReference type="InParanoid" id="A0A0G4ET48"/>
<name>A0A0G4ET48_VITBC</name>
<proteinExistence type="predicted"/>
<dbReference type="NCBIfam" id="TIGR00756">
    <property type="entry name" value="PPR"/>
    <property type="match status" value="1"/>
</dbReference>
<dbReference type="EMBL" id="CDMY01000304">
    <property type="protein sequence ID" value="CEM01008.1"/>
    <property type="molecule type" value="Genomic_DNA"/>
</dbReference>
<organism evidence="3 4">
    <name type="scientific">Vitrella brassicaformis (strain CCMP3155)</name>
    <dbReference type="NCBI Taxonomy" id="1169540"/>
    <lineage>
        <taxon>Eukaryota</taxon>
        <taxon>Sar</taxon>
        <taxon>Alveolata</taxon>
        <taxon>Colpodellida</taxon>
        <taxon>Vitrellaceae</taxon>
        <taxon>Vitrella</taxon>
    </lineage>
</organism>
<dbReference type="InterPro" id="IPR011990">
    <property type="entry name" value="TPR-like_helical_dom_sf"/>
</dbReference>
<accession>A0A0G4ET48</accession>